<sequence length="119" mass="12897">MADEKTPRAKIETEERPRPASERPEGAPAPADDGSYTVGEAVRDGSARFLAWVRRTFPGHEHAFWGGVLGFVVAILFLVLGLFKALVIVVLVVAGVAVGQALDGDSRIVDLLRRIFSRN</sequence>
<proteinExistence type="predicted"/>
<keyword evidence="4" id="KW-1185">Reference proteome</keyword>
<reference evidence="3 4" key="1">
    <citation type="submission" date="2020-10" db="EMBL/GenBank/DDBJ databases">
        <title>ChiBAC.</title>
        <authorList>
            <person name="Zenner C."/>
            <person name="Hitch T.C.A."/>
            <person name="Clavel T."/>
        </authorList>
    </citation>
    <scope>NUCLEOTIDE SEQUENCE [LARGE SCALE GENOMIC DNA]</scope>
    <source>
        <strain evidence="3 4">DSM 107455</strain>
    </source>
</reference>
<dbReference type="InterPro" id="IPR018730">
    <property type="entry name" value="DUF2273"/>
</dbReference>
<feature type="transmembrane region" description="Helical" evidence="2">
    <location>
        <begin position="86"/>
        <end position="104"/>
    </location>
</feature>
<organism evidence="3 4">
    <name type="scientific">Thermophilibacter gallinarum</name>
    <dbReference type="NCBI Taxonomy" id="2779357"/>
    <lineage>
        <taxon>Bacteria</taxon>
        <taxon>Bacillati</taxon>
        <taxon>Actinomycetota</taxon>
        <taxon>Coriobacteriia</taxon>
        <taxon>Coriobacteriales</taxon>
        <taxon>Atopobiaceae</taxon>
        <taxon>Thermophilibacter</taxon>
    </lineage>
</organism>
<protein>
    <submittedName>
        <fullName evidence="3">DUF2273 domain-containing protein</fullName>
    </submittedName>
</protein>
<evidence type="ECO:0000313" key="4">
    <source>
        <dbReference type="Proteomes" id="UP001194273"/>
    </source>
</evidence>
<accession>A0ABR9QTA4</accession>
<comment type="caution">
    <text evidence="3">The sequence shown here is derived from an EMBL/GenBank/DDBJ whole genome shotgun (WGS) entry which is preliminary data.</text>
</comment>
<keyword evidence="2" id="KW-1133">Transmembrane helix</keyword>
<dbReference type="Pfam" id="PF10031">
    <property type="entry name" value="DUF2273"/>
    <property type="match status" value="1"/>
</dbReference>
<evidence type="ECO:0000256" key="1">
    <source>
        <dbReference type="SAM" id="MobiDB-lite"/>
    </source>
</evidence>
<keyword evidence="2" id="KW-0812">Transmembrane</keyword>
<feature type="compositionally biased region" description="Basic and acidic residues" evidence="1">
    <location>
        <begin position="1"/>
        <end position="25"/>
    </location>
</feature>
<dbReference type="Proteomes" id="UP001194273">
    <property type="component" value="Unassembled WGS sequence"/>
</dbReference>
<feature type="region of interest" description="Disordered" evidence="1">
    <location>
        <begin position="1"/>
        <end position="36"/>
    </location>
</feature>
<evidence type="ECO:0000256" key="2">
    <source>
        <dbReference type="SAM" id="Phobius"/>
    </source>
</evidence>
<dbReference type="EMBL" id="JADCJZ010000002">
    <property type="protein sequence ID" value="MBE5024295.1"/>
    <property type="molecule type" value="Genomic_DNA"/>
</dbReference>
<dbReference type="RefSeq" id="WP_193529716.1">
    <property type="nucleotide sequence ID" value="NZ_JADCJZ010000002.1"/>
</dbReference>
<gene>
    <name evidence="3" type="ORF">INF26_05435</name>
</gene>
<evidence type="ECO:0000313" key="3">
    <source>
        <dbReference type="EMBL" id="MBE5024295.1"/>
    </source>
</evidence>
<keyword evidence="2" id="KW-0472">Membrane</keyword>
<name>A0ABR9QTA4_9ACTN</name>